<protein>
    <submittedName>
        <fullName evidence="4">Uncharacterized protein</fullName>
    </submittedName>
</protein>
<reference evidence="4" key="1">
    <citation type="submission" date="2023-06" db="EMBL/GenBank/DDBJ databases">
        <title>Genomic analysis of the entomopathogenic nematode Steinernema hermaphroditum.</title>
        <authorList>
            <person name="Schwarz E.M."/>
            <person name="Heppert J.K."/>
            <person name="Baniya A."/>
            <person name="Schwartz H.T."/>
            <person name="Tan C.-H."/>
            <person name="Antoshechkin I."/>
            <person name="Sternberg P.W."/>
            <person name="Goodrich-Blair H."/>
            <person name="Dillman A.R."/>
        </authorList>
    </citation>
    <scope>NUCLEOTIDE SEQUENCE</scope>
    <source>
        <strain evidence="4">PS9179</strain>
        <tissue evidence="4">Whole animal</tissue>
    </source>
</reference>
<keyword evidence="2" id="KW-0812">Transmembrane</keyword>
<sequence length="246" mass="28853">MKILWLISVCLLFEVGRSFPRSQLRVANHAPHIVISYADHPEVKRFKKELEESVELSRRIKEFNERVIEVEKRQNARKKEGFFESLFNAIGRFISSGTIKRNEAANKQAEVVDMLISAVTNRSPISASPLPITPQSLFLFLTVWMCPILCLLFFSFSLTLGNDVLENPVVFSEEQQMDLCREKWWRENYDYCKDIMKQLPKWYQETEEYLLNFVFNHRRKHAVSIVSTERMDEIVKLSDEGLKNGE</sequence>
<keyword evidence="3" id="KW-0732">Signal</keyword>
<dbReference type="AlphaFoldDB" id="A0AA39HYH5"/>
<name>A0AA39HYH5_9BILA</name>
<feature type="coiled-coil region" evidence="1">
    <location>
        <begin position="46"/>
        <end position="73"/>
    </location>
</feature>
<evidence type="ECO:0000256" key="2">
    <source>
        <dbReference type="SAM" id="Phobius"/>
    </source>
</evidence>
<accession>A0AA39HYH5</accession>
<evidence type="ECO:0000313" key="4">
    <source>
        <dbReference type="EMBL" id="KAK0413835.1"/>
    </source>
</evidence>
<comment type="caution">
    <text evidence="4">The sequence shown here is derived from an EMBL/GenBank/DDBJ whole genome shotgun (WGS) entry which is preliminary data.</text>
</comment>
<dbReference type="Proteomes" id="UP001175271">
    <property type="component" value="Unassembled WGS sequence"/>
</dbReference>
<keyword evidence="2" id="KW-0472">Membrane</keyword>
<evidence type="ECO:0000256" key="3">
    <source>
        <dbReference type="SAM" id="SignalP"/>
    </source>
</evidence>
<dbReference type="EMBL" id="JAUCMV010000003">
    <property type="protein sequence ID" value="KAK0413835.1"/>
    <property type="molecule type" value="Genomic_DNA"/>
</dbReference>
<feature type="chain" id="PRO_5041456881" evidence="3">
    <location>
        <begin position="19"/>
        <end position="246"/>
    </location>
</feature>
<organism evidence="4 5">
    <name type="scientific">Steinernema hermaphroditum</name>
    <dbReference type="NCBI Taxonomy" id="289476"/>
    <lineage>
        <taxon>Eukaryota</taxon>
        <taxon>Metazoa</taxon>
        <taxon>Ecdysozoa</taxon>
        <taxon>Nematoda</taxon>
        <taxon>Chromadorea</taxon>
        <taxon>Rhabditida</taxon>
        <taxon>Tylenchina</taxon>
        <taxon>Panagrolaimomorpha</taxon>
        <taxon>Strongyloidoidea</taxon>
        <taxon>Steinernematidae</taxon>
        <taxon>Steinernema</taxon>
    </lineage>
</organism>
<keyword evidence="2" id="KW-1133">Transmembrane helix</keyword>
<feature type="signal peptide" evidence="3">
    <location>
        <begin position="1"/>
        <end position="18"/>
    </location>
</feature>
<gene>
    <name evidence="4" type="ORF">QR680_007018</name>
</gene>
<proteinExistence type="predicted"/>
<feature type="transmembrane region" description="Helical" evidence="2">
    <location>
        <begin position="137"/>
        <end position="158"/>
    </location>
</feature>
<evidence type="ECO:0000313" key="5">
    <source>
        <dbReference type="Proteomes" id="UP001175271"/>
    </source>
</evidence>
<keyword evidence="5" id="KW-1185">Reference proteome</keyword>
<evidence type="ECO:0000256" key="1">
    <source>
        <dbReference type="SAM" id="Coils"/>
    </source>
</evidence>
<keyword evidence="1" id="KW-0175">Coiled coil</keyword>